<dbReference type="Proteomes" id="UP000193200">
    <property type="component" value="Unassembled WGS sequence"/>
</dbReference>
<feature type="transmembrane region" description="Helical" evidence="1">
    <location>
        <begin position="34"/>
        <end position="56"/>
    </location>
</feature>
<evidence type="ECO:0000256" key="1">
    <source>
        <dbReference type="SAM" id="Phobius"/>
    </source>
</evidence>
<accession>A0A1Y5TE97</accession>
<dbReference type="EMBL" id="FWFR01000002">
    <property type="protein sequence ID" value="SLN59971.1"/>
    <property type="molecule type" value="Genomic_DNA"/>
</dbReference>
<dbReference type="InParanoid" id="A0A1Y5TE97"/>
<sequence>MIFIKSALYGYAGAALAGTAIAVFGLMFGFAEKAIIGAAAPAGIAAGLFGFGLPWARQALASARRDPT</sequence>
<keyword evidence="3" id="KW-1185">Reference proteome</keyword>
<organism evidence="2 3">
    <name type="scientific">Oceanibacterium hippocampi</name>
    <dbReference type="NCBI Taxonomy" id="745714"/>
    <lineage>
        <taxon>Bacteria</taxon>
        <taxon>Pseudomonadati</taxon>
        <taxon>Pseudomonadota</taxon>
        <taxon>Alphaproteobacteria</taxon>
        <taxon>Sneathiellales</taxon>
        <taxon>Sneathiellaceae</taxon>
        <taxon>Oceanibacterium</taxon>
    </lineage>
</organism>
<dbReference type="RefSeq" id="WP_085883977.1">
    <property type="nucleotide sequence ID" value="NZ_FWFR01000002.1"/>
</dbReference>
<evidence type="ECO:0000313" key="2">
    <source>
        <dbReference type="EMBL" id="SLN59971.1"/>
    </source>
</evidence>
<keyword evidence="1" id="KW-0812">Transmembrane</keyword>
<evidence type="ECO:0000313" key="3">
    <source>
        <dbReference type="Proteomes" id="UP000193200"/>
    </source>
</evidence>
<protein>
    <submittedName>
        <fullName evidence="2">Uncharacterized protein</fullName>
    </submittedName>
</protein>
<feature type="transmembrane region" description="Helical" evidence="1">
    <location>
        <begin position="7"/>
        <end position="28"/>
    </location>
</feature>
<keyword evidence="1" id="KW-0472">Membrane</keyword>
<gene>
    <name evidence="2" type="ORF">OCH7691_02643</name>
</gene>
<keyword evidence="1" id="KW-1133">Transmembrane helix</keyword>
<dbReference type="AlphaFoldDB" id="A0A1Y5TE97"/>
<proteinExistence type="predicted"/>
<name>A0A1Y5TE97_9PROT</name>
<reference evidence="2 3" key="1">
    <citation type="submission" date="2017-03" db="EMBL/GenBank/DDBJ databases">
        <authorList>
            <person name="Afonso C.L."/>
            <person name="Miller P.J."/>
            <person name="Scott M.A."/>
            <person name="Spackman E."/>
            <person name="Goraichik I."/>
            <person name="Dimitrov K.M."/>
            <person name="Suarez D.L."/>
            <person name="Swayne D.E."/>
        </authorList>
    </citation>
    <scope>NUCLEOTIDE SEQUENCE [LARGE SCALE GENOMIC DNA]</scope>
    <source>
        <strain evidence="2 3">CECT 7691</strain>
    </source>
</reference>